<evidence type="ECO:0000256" key="1">
    <source>
        <dbReference type="ARBA" id="ARBA00001933"/>
    </source>
</evidence>
<reference evidence="7 8" key="1">
    <citation type="submission" date="2016-11" db="EMBL/GenBank/DDBJ databases">
        <authorList>
            <person name="Jaros S."/>
            <person name="Januszkiewicz K."/>
            <person name="Wedrychowicz H."/>
        </authorList>
    </citation>
    <scope>NUCLEOTIDE SEQUENCE [LARGE SCALE GENOMIC DNA]</scope>
    <source>
        <strain evidence="7 8">DSM 15480</strain>
    </source>
</reference>
<evidence type="ECO:0000256" key="4">
    <source>
        <dbReference type="ARBA" id="ARBA00023239"/>
    </source>
</evidence>
<proteinExistence type="inferred from homology"/>
<dbReference type="CDD" id="cd00609">
    <property type="entry name" value="AAT_like"/>
    <property type="match status" value="1"/>
</dbReference>
<dbReference type="Pfam" id="PF00155">
    <property type="entry name" value="Aminotran_1_2"/>
    <property type="match status" value="1"/>
</dbReference>
<dbReference type="InterPro" id="IPR051798">
    <property type="entry name" value="Class-II_PLP-Dep_Aminotrans"/>
</dbReference>
<dbReference type="GO" id="GO:0030170">
    <property type="term" value="F:pyridoxal phosphate binding"/>
    <property type="evidence" value="ECO:0007669"/>
    <property type="project" value="InterPro"/>
</dbReference>
<keyword evidence="7" id="KW-0032">Aminotransferase</keyword>
<comment type="cofactor">
    <cofactor evidence="1">
        <name>pyridoxal 5'-phosphate</name>
        <dbReference type="ChEBI" id="CHEBI:597326"/>
    </cofactor>
</comment>
<keyword evidence="7" id="KW-0808">Transferase</keyword>
<dbReference type="PANTHER" id="PTHR43525:SF1">
    <property type="entry name" value="PROTEIN MALY"/>
    <property type="match status" value="1"/>
</dbReference>
<dbReference type="InterPro" id="IPR015421">
    <property type="entry name" value="PyrdxlP-dep_Trfase_major"/>
</dbReference>
<protein>
    <recommendedName>
        <fullName evidence="2">cysteine-S-conjugate beta-lyase</fullName>
        <ecNumber evidence="2">4.4.1.13</ecNumber>
    </recommendedName>
</protein>
<evidence type="ECO:0000256" key="3">
    <source>
        <dbReference type="ARBA" id="ARBA00022898"/>
    </source>
</evidence>
<evidence type="ECO:0000313" key="8">
    <source>
        <dbReference type="Proteomes" id="UP000184301"/>
    </source>
</evidence>
<dbReference type="SUPFAM" id="SSF53383">
    <property type="entry name" value="PLP-dependent transferases"/>
    <property type="match status" value="1"/>
</dbReference>
<dbReference type="InterPro" id="IPR004839">
    <property type="entry name" value="Aminotransferase_I/II_large"/>
</dbReference>
<keyword evidence="8" id="KW-1185">Reference proteome</keyword>
<dbReference type="InterPro" id="IPR015424">
    <property type="entry name" value="PyrdxlP-dep_Trfase"/>
</dbReference>
<dbReference type="InterPro" id="IPR015422">
    <property type="entry name" value="PyrdxlP-dep_Trfase_small"/>
</dbReference>
<evidence type="ECO:0000313" key="7">
    <source>
        <dbReference type="EMBL" id="SHK72328.1"/>
    </source>
</evidence>
<dbReference type="AlphaFoldDB" id="A0A1M6USZ8"/>
<keyword evidence="4" id="KW-0456">Lyase</keyword>
<evidence type="ECO:0000256" key="5">
    <source>
        <dbReference type="ARBA" id="ARBA00037974"/>
    </source>
</evidence>
<dbReference type="Proteomes" id="UP000184301">
    <property type="component" value="Unassembled WGS sequence"/>
</dbReference>
<dbReference type="Gene3D" id="3.40.640.10">
    <property type="entry name" value="Type I PLP-dependent aspartate aminotransferase-like (Major domain)"/>
    <property type="match status" value="1"/>
</dbReference>
<accession>A0A1M6USZ8</accession>
<dbReference type="Gene3D" id="3.90.1150.10">
    <property type="entry name" value="Aspartate Aminotransferase, domain 1"/>
    <property type="match status" value="1"/>
</dbReference>
<name>A0A1M6USZ8_9FIRM</name>
<keyword evidence="3" id="KW-0663">Pyridoxal phosphate</keyword>
<dbReference type="PANTHER" id="PTHR43525">
    <property type="entry name" value="PROTEIN MALY"/>
    <property type="match status" value="1"/>
</dbReference>
<dbReference type="EMBL" id="FQZY01000078">
    <property type="protein sequence ID" value="SHK72328.1"/>
    <property type="molecule type" value="Genomic_DNA"/>
</dbReference>
<dbReference type="EC" id="4.4.1.13" evidence="2"/>
<gene>
    <name evidence="7" type="ORF">SAMN02745243_03594</name>
</gene>
<evidence type="ECO:0000256" key="2">
    <source>
        <dbReference type="ARBA" id="ARBA00012224"/>
    </source>
</evidence>
<comment type="similarity">
    <text evidence="5">Belongs to the class-II pyridoxal-phosphate-dependent aminotransferase family. MalY/PatB cystathionine beta-lyase subfamily.</text>
</comment>
<dbReference type="GO" id="GO:0047804">
    <property type="term" value="F:cysteine-S-conjugate beta-lyase activity"/>
    <property type="evidence" value="ECO:0007669"/>
    <property type="project" value="UniProtKB-EC"/>
</dbReference>
<sequence>MIIFADEIHGDLTRRGQEFHPILTLADPENIIAATAVNKTFNLAGLHATNLVIQNPELRKRIELSLPFILPSPFTIAATIAAYDEGEEWLEQLIDYLDGNIDFVIESLREKMPKAKCRRPEGTYILWIDLRDYEMTPEEIHHRIYDEAGVILEGGEMFCENLGKGFERICVPSPRSVLKEAIDRMAAAMNR</sequence>
<organism evidence="7 8">
    <name type="scientific">Hespellia stercorisuis DSM 15480</name>
    <dbReference type="NCBI Taxonomy" id="1121950"/>
    <lineage>
        <taxon>Bacteria</taxon>
        <taxon>Bacillati</taxon>
        <taxon>Bacillota</taxon>
        <taxon>Clostridia</taxon>
        <taxon>Lachnospirales</taxon>
        <taxon>Lachnospiraceae</taxon>
        <taxon>Hespellia</taxon>
    </lineage>
</organism>
<evidence type="ECO:0000259" key="6">
    <source>
        <dbReference type="Pfam" id="PF00155"/>
    </source>
</evidence>
<dbReference type="STRING" id="1121950.SAMN02745243_03594"/>
<feature type="domain" description="Aminotransferase class I/classII large" evidence="6">
    <location>
        <begin position="2"/>
        <end position="184"/>
    </location>
</feature>
<dbReference type="GO" id="GO:0008483">
    <property type="term" value="F:transaminase activity"/>
    <property type="evidence" value="ECO:0007669"/>
    <property type="project" value="UniProtKB-KW"/>
</dbReference>